<gene>
    <name evidence="8" type="ORF">UFOPK1493_01165</name>
</gene>
<dbReference type="InterPro" id="IPR003495">
    <property type="entry name" value="CobW/HypB/UreG_nucleotide-bd"/>
</dbReference>
<sequence>MASVVPPPSGPPAVPRGRPVALPVTLLGGYLGAGKTTLLNRLLATTTRRVAVVVNDVGAIGVDAALVADHDGATLTLTNGCICCSIVDDLATTLDELRSLTSDAPPELVVVELSGVGEPARVAPHVLAARCRLDGVVVVADAEAIEELAGRRYVGDTVRSQLAAADLVVLSKTDLVADGGAAARAFVVATAGPRGDGREVVVVDGSQVDPGTLLGVTTATRPATPARPATRDAPGGVVPPHVVPPNVVPPHVVPPHVVPPHVVPPHVVPPHVVSVLDVGGLDRAALLAALDTLPADTARAKGLVRCAGEDDPVEVHVVGRRREVRSRPDLAAWTTDDRLVVIGAPVRPTP</sequence>
<dbReference type="PANTHER" id="PTHR13748">
    <property type="entry name" value="COBW-RELATED"/>
    <property type="match status" value="1"/>
</dbReference>
<dbReference type="CDD" id="cd03112">
    <property type="entry name" value="CobW-like"/>
    <property type="match status" value="1"/>
</dbReference>
<protein>
    <submittedName>
        <fullName evidence="8">Unannotated protein</fullName>
    </submittedName>
</protein>
<reference evidence="8" key="1">
    <citation type="submission" date="2020-05" db="EMBL/GenBank/DDBJ databases">
        <authorList>
            <person name="Chiriac C."/>
            <person name="Salcher M."/>
            <person name="Ghai R."/>
            <person name="Kavagutti S V."/>
        </authorList>
    </citation>
    <scope>NUCLEOTIDE SEQUENCE</scope>
</reference>
<dbReference type="SUPFAM" id="SSF90002">
    <property type="entry name" value="Hypothetical protein YjiA, C-terminal domain"/>
    <property type="match status" value="1"/>
</dbReference>
<evidence type="ECO:0000313" key="8">
    <source>
        <dbReference type="EMBL" id="CAB4552384.1"/>
    </source>
</evidence>
<dbReference type="InterPro" id="IPR027417">
    <property type="entry name" value="P-loop_NTPase"/>
</dbReference>
<evidence type="ECO:0000256" key="5">
    <source>
        <dbReference type="ARBA" id="ARBA00049117"/>
    </source>
</evidence>
<keyword evidence="1" id="KW-0547">Nucleotide-binding</keyword>
<dbReference type="GO" id="GO:0016787">
    <property type="term" value="F:hydrolase activity"/>
    <property type="evidence" value="ECO:0007669"/>
    <property type="project" value="UniProtKB-KW"/>
</dbReference>
<keyword evidence="2" id="KW-0378">Hydrolase</keyword>
<dbReference type="Pfam" id="PF07683">
    <property type="entry name" value="CobW_C"/>
    <property type="match status" value="1"/>
</dbReference>
<feature type="domain" description="CobW C-terminal" evidence="7">
    <location>
        <begin position="281"/>
        <end position="344"/>
    </location>
</feature>
<comment type="catalytic activity">
    <reaction evidence="5">
        <text>GTP + H2O = GDP + phosphate + H(+)</text>
        <dbReference type="Rhea" id="RHEA:19669"/>
        <dbReference type="ChEBI" id="CHEBI:15377"/>
        <dbReference type="ChEBI" id="CHEBI:15378"/>
        <dbReference type="ChEBI" id="CHEBI:37565"/>
        <dbReference type="ChEBI" id="CHEBI:43474"/>
        <dbReference type="ChEBI" id="CHEBI:58189"/>
    </reaction>
    <physiologicalReaction direction="left-to-right" evidence="5">
        <dbReference type="Rhea" id="RHEA:19670"/>
    </physiologicalReaction>
</comment>
<evidence type="ECO:0000256" key="3">
    <source>
        <dbReference type="ARBA" id="ARBA00023186"/>
    </source>
</evidence>
<dbReference type="InterPro" id="IPR011629">
    <property type="entry name" value="CobW-like_C"/>
</dbReference>
<comment type="similarity">
    <text evidence="4">Belongs to the SIMIBI class G3E GTPase family. ZNG1 subfamily.</text>
</comment>
<dbReference type="GO" id="GO:0005737">
    <property type="term" value="C:cytoplasm"/>
    <property type="evidence" value="ECO:0007669"/>
    <property type="project" value="TreeGrafter"/>
</dbReference>
<evidence type="ECO:0000256" key="2">
    <source>
        <dbReference type="ARBA" id="ARBA00022801"/>
    </source>
</evidence>
<evidence type="ECO:0000259" key="7">
    <source>
        <dbReference type="Pfam" id="PF07683"/>
    </source>
</evidence>
<evidence type="ECO:0000256" key="4">
    <source>
        <dbReference type="ARBA" id="ARBA00034320"/>
    </source>
</evidence>
<evidence type="ECO:0000256" key="1">
    <source>
        <dbReference type="ARBA" id="ARBA00022741"/>
    </source>
</evidence>
<feature type="domain" description="CobW/HypB/UreG nucleotide-binding" evidence="6">
    <location>
        <begin position="23"/>
        <end position="179"/>
    </location>
</feature>
<keyword evidence="3" id="KW-0143">Chaperone</keyword>
<dbReference type="InterPro" id="IPR036627">
    <property type="entry name" value="CobW-likC_sf"/>
</dbReference>
<evidence type="ECO:0000259" key="6">
    <source>
        <dbReference type="Pfam" id="PF02492"/>
    </source>
</evidence>
<accession>A0A6J6CMG1</accession>
<dbReference type="InterPro" id="IPR051316">
    <property type="entry name" value="Zinc-reg_GTPase_activator"/>
</dbReference>
<dbReference type="GO" id="GO:0000166">
    <property type="term" value="F:nucleotide binding"/>
    <property type="evidence" value="ECO:0007669"/>
    <property type="project" value="UniProtKB-KW"/>
</dbReference>
<dbReference type="AlphaFoldDB" id="A0A6J6CMG1"/>
<dbReference type="Gene3D" id="3.40.50.300">
    <property type="entry name" value="P-loop containing nucleotide triphosphate hydrolases"/>
    <property type="match status" value="1"/>
</dbReference>
<proteinExistence type="inferred from homology"/>
<dbReference type="Gene3D" id="3.30.1220.10">
    <property type="entry name" value="CobW-like, C-terminal domain"/>
    <property type="match status" value="1"/>
</dbReference>
<dbReference type="SUPFAM" id="SSF52540">
    <property type="entry name" value="P-loop containing nucleoside triphosphate hydrolases"/>
    <property type="match status" value="1"/>
</dbReference>
<dbReference type="EMBL" id="CAEZSR010000032">
    <property type="protein sequence ID" value="CAB4552384.1"/>
    <property type="molecule type" value="Genomic_DNA"/>
</dbReference>
<dbReference type="PANTHER" id="PTHR13748:SF62">
    <property type="entry name" value="COBW DOMAIN-CONTAINING PROTEIN"/>
    <property type="match status" value="1"/>
</dbReference>
<name>A0A6J6CMG1_9ZZZZ</name>
<dbReference type="Pfam" id="PF02492">
    <property type="entry name" value="cobW"/>
    <property type="match status" value="1"/>
</dbReference>
<organism evidence="8">
    <name type="scientific">freshwater metagenome</name>
    <dbReference type="NCBI Taxonomy" id="449393"/>
    <lineage>
        <taxon>unclassified sequences</taxon>
        <taxon>metagenomes</taxon>
        <taxon>ecological metagenomes</taxon>
    </lineage>
</organism>